<feature type="transmembrane region" description="Helical" evidence="2">
    <location>
        <begin position="25"/>
        <end position="46"/>
    </location>
</feature>
<protein>
    <submittedName>
        <fullName evidence="3">Flp pilus assembly pilin Flp</fullName>
    </submittedName>
</protein>
<keyword evidence="2" id="KW-0472">Membrane</keyword>
<reference evidence="3 4" key="1">
    <citation type="submission" date="2020-08" db="EMBL/GenBank/DDBJ databases">
        <title>Sequencing the genomes of 1000 actinobacteria strains.</title>
        <authorList>
            <person name="Klenk H.-P."/>
        </authorList>
    </citation>
    <scope>NUCLEOTIDE SEQUENCE [LARGE SCALE GENOMIC DNA]</scope>
    <source>
        <strain evidence="3 4">DSM 23040</strain>
    </source>
</reference>
<dbReference type="AlphaFoldDB" id="A0A839QVD8"/>
<proteinExistence type="predicted"/>
<feature type="region of interest" description="Disordered" evidence="1">
    <location>
        <begin position="1"/>
        <end position="22"/>
    </location>
</feature>
<keyword evidence="2" id="KW-0812">Transmembrane</keyword>
<keyword evidence="4" id="KW-1185">Reference proteome</keyword>
<evidence type="ECO:0000313" key="3">
    <source>
        <dbReference type="EMBL" id="MBB3023685.1"/>
    </source>
</evidence>
<evidence type="ECO:0000256" key="1">
    <source>
        <dbReference type="SAM" id="MobiDB-lite"/>
    </source>
</evidence>
<dbReference type="RefSeq" id="WP_183377031.1">
    <property type="nucleotide sequence ID" value="NZ_CBCSFZ010000042.1"/>
</dbReference>
<evidence type="ECO:0000313" key="4">
    <source>
        <dbReference type="Proteomes" id="UP000568050"/>
    </source>
</evidence>
<name>A0A839QVD8_9MICO</name>
<organism evidence="3 4">
    <name type="scientific">Helcobacillus massiliensis</name>
    <dbReference type="NCBI Taxonomy" id="521392"/>
    <lineage>
        <taxon>Bacteria</taxon>
        <taxon>Bacillati</taxon>
        <taxon>Actinomycetota</taxon>
        <taxon>Actinomycetes</taxon>
        <taxon>Micrococcales</taxon>
        <taxon>Dermabacteraceae</taxon>
        <taxon>Helcobacillus</taxon>
    </lineage>
</organism>
<dbReference type="EMBL" id="JACHWP010000009">
    <property type="protein sequence ID" value="MBB3023685.1"/>
    <property type="molecule type" value="Genomic_DNA"/>
</dbReference>
<keyword evidence="2" id="KW-1133">Transmembrane helix</keyword>
<gene>
    <name evidence="3" type="ORF">FHX50_001982</name>
</gene>
<feature type="transmembrane region" description="Helical" evidence="2">
    <location>
        <begin position="58"/>
        <end position="79"/>
    </location>
</feature>
<comment type="caution">
    <text evidence="3">The sequence shown here is derived from an EMBL/GenBank/DDBJ whole genome shotgun (WGS) entry which is preliminary data.</text>
</comment>
<sequence length="87" mass="8706">MAHTPSPSPDNHTTTPTTKTSSTSIASLIGTATLIAVFLGLGVWIIEQFVLGADGATAVRHGASAAGAVLLIAAIIGVVRSLQAGRK</sequence>
<evidence type="ECO:0000256" key="2">
    <source>
        <dbReference type="SAM" id="Phobius"/>
    </source>
</evidence>
<dbReference type="Proteomes" id="UP000568050">
    <property type="component" value="Unassembled WGS sequence"/>
</dbReference>
<feature type="compositionally biased region" description="Low complexity" evidence="1">
    <location>
        <begin position="9"/>
        <end position="22"/>
    </location>
</feature>
<accession>A0A839QVD8</accession>